<feature type="modified residue" description="4-aspartylphosphate" evidence="4">
    <location>
        <position position="66"/>
    </location>
</feature>
<evidence type="ECO:0000313" key="7">
    <source>
        <dbReference type="EMBL" id="BET25167.1"/>
    </source>
</evidence>
<dbReference type="PANTHER" id="PTHR44688">
    <property type="entry name" value="DNA-BINDING TRANSCRIPTIONAL ACTIVATOR DEVR_DOSR"/>
    <property type="match status" value="1"/>
</dbReference>
<dbReference type="AlphaFoldDB" id="A0AA86MHI7"/>
<dbReference type="Pfam" id="PF00072">
    <property type="entry name" value="Response_reg"/>
    <property type="match status" value="1"/>
</dbReference>
<dbReference type="PRINTS" id="PR00038">
    <property type="entry name" value="HTHLUXR"/>
</dbReference>
<dbReference type="SUPFAM" id="SSF52172">
    <property type="entry name" value="CheY-like"/>
    <property type="match status" value="1"/>
</dbReference>
<dbReference type="InterPro" id="IPR011006">
    <property type="entry name" value="CheY-like_superfamily"/>
</dbReference>
<dbReference type="InterPro" id="IPR000792">
    <property type="entry name" value="Tscrpt_reg_LuxR_C"/>
</dbReference>
<evidence type="ECO:0000256" key="2">
    <source>
        <dbReference type="ARBA" id="ARBA00023125"/>
    </source>
</evidence>
<dbReference type="EMBL" id="AP028947">
    <property type="protein sequence ID" value="BET25167.1"/>
    <property type="molecule type" value="Genomic_DNA"/>
</dbReference>
<dbReference type="GO" id="GO:0006355">
    <property type="term" value="P:regulation of DNA-templated transcription"/>
    <property type="evidence" value="ECO:0007669"/>
    <property type="project" value="InterPro"/>
</dbReference>
<dbReference type="SMART" id="SM00448">
    <property type="entry name" value="REC"/>
    <property type="match status" value="1"/>
</dbReference>
<dbReference type="InterPro" id="IPR036388">
    <property type="entry name" value="WH-like_DNA-bd_sf"/>
</dbReference>
<dbReference type="SMART" id="SM00421">
    <property type="entry name" value="HTH_LUXR"/>
    <property type="match status" value="1"/>
</dbReference>
<reference evidence="7 8" key="1">
    <citation type="submission" date="2023-10" db="EMBL/GenBank/DDBJ databases">
        <title>Complete Genome Sequence of Limnobacter thiooxidans CS-K2T, Isolated from freshwater lake sediments in Bavaria, Germany.</title>
        <authorList>
            <person name="Naruki M."/>
            <person name="Watanabe A."/>
            <person name="Warashina T."/>
            <person name="Morita T."/>
            <person name="Arakawa K."/>
        </authorList>
    </citation>
    <scope>NUCLEOTIDE SEQUENCE [LARGE SCALE GENOMIC DNA]</scope>
    <source>
        <strain evidence="7 8">CS-K2</strain>
    </source>
</reference>
<dbReference type="InterPro" id="IPR016032">
    <property type="entry name" value="Sig_transdc_resp-reg_C-effctor"/>
</dbReference>
<accession>A0AA86MHI7</accession>
<dbReference type="PROSITE" id="PS00622">
    <property type="entry name" value="HTH_LUXR_1"/>
    <property type="match status" value="1"/>
</dbReference>
<evidence type="ECO:0000256" key="4">
    <source>
        <dbReference type="PROSITE-ProRule" id="PRU00169"/>
    </source>
</evidence>
<evidence type="ECO:0000259" key="6">
    <source>
        <dbReference type="PROSITE" id="PS50110"/>
    </source>
</evidence>
<dbReference type="GO" id="GO:0000160">
    <property type="term" value="P:phosphorelay signal transduction system"/>
    <property type="evidence" value="ECO:0007669"/>
    <property type="project" value="InterPro"/>
</dbReference>
<keyword evidence="1" id="KW-0805">Transcription regulation</keyword>
<keyword evidence="3" id="KW-0804">Transcription</keyword>
<keyword evidence="2" id="KW-0238">DNA-binding</keyword>
<dbReference type="PANTHER" id="PTHR44688:SF16">
    <property type="entry name" value="DNA-BINDING TRANSCRIPTIONAL ACTIVATOR DEVR_DOSR"/>
    <property type="match status" value="1"/>
</dbReference>
<dbReference type="Gene3D" id="3.40.50.2300">
    <property type="match status" value="1"/>
</dbReference>
<keyword evidence="4" id="KW-0597">Phosphoprotein</keyword>
<dbReference type="KEGG" id="lto:RGQ30_06680"/>
<name>A0AA86MHI7_9BURK</name>
<dbReference type="Gene3D" id="1.10.10.10">
    <property type="entry name" value="Winged helix-like DNA-binding domain superfamily/Winged helix DNA-binding domain"/>
    <property type="match status" value="1"/>
</dbReference>
<gene>
    <name evidence="7" type="primary">fixJ</name>
    <name evidence="7" type="ORF">RGQ30_06680</name>
</gene>
<feature type="domain" description="HTH luxR-type" evidence="5">
    <location>
        <begin position="150"/>
        <end position="215"/>
    </location>
</feature>
<dbReference type="Proteomes" id="UP001329151">
    <property type="component" value="Chromosome"/>
</dbReference>
<evidence type="ECO:0000313" key="8">
    <source>
        <dbReference type="Proteomes" id="UP001329151"/>
    </source>
</evidence>
<proteinExistence type="predicted"/>
<feature type="domain" description="Response regulatory" evidence="6">
    <location>
        <begin position="13"/>
        <end position="134"/>
    </location>
</feature>
<sequence length="227" mass="25925">MGSSQLEQAKNVQVLLLDDDDDLREGMKWMFETMDLPMEGFASFEQFRVRLDEYVNSTAELCLLLDLRMPDMSGLEVFAWLKRSGYSLDRLPVIFLTGHGDISTAVEAVKNGAFDFYEKPTTDQRLVERVKQALQKSGEFLANLEVLKQWSERIDRLSPREREVMFLVAKGKLNKVIASELDISMRTVEVHRANVFEKLKVRSAAELATLLSRLSDRLGFDQLAGLE</sequence>
<dbReference type="InterPro" id="IPR001789">
    <property type="entry name" value="Sig_transdc_resp-reg_receiver"/>
</dbReference>
<dbReference type="PROSITE" id="PS50043">
    <property type="entry name" value="HTH_LUXR_2"/>
    <property type="match status" value="1"/>
</dbReference>
<dbReference type="PROSITE" id="PS50110">
    <property type="entry name" value="RESPONSE_REGULATORY"/>
    <property type="match status" value="1"/>
</dbReference>
<dbReference type="CDD" id="cd06170">
    <property type="entry name" value="LuxR_C_like"/>
    <property type="match status" value="1"/>
</dbReference>
<dbReference type="SUPFAM" id="SSF46894">
    <property type="entry name" value="C-terminal effector domain of the bipartite response regulators"/>
    <property type="match status" value="1"/>
</dbReference>
<evidence type="ECO:0000259" key="5">
    <source>
        <dbReference type="PROSITE" id="PS50043"/>
    </source>
</evidence>
<evidence type="ECO:0000256" key="3">
    <source>
        <dbReference type="ARBA" id="ARBA00023163"/>
    </source>
</evidence>
<protein>
    <submittedName>
        <fullName evidence="7">Oxygen response regulator transcription factor FixJ</fullName>
    </submittedName>
</protein>
<organism evidence="7 8">
    <name type="scientific">Limnobacter thiooxidans</name>
    <dbReference type="NCBI Taxonomy" id="131080"/>
    <lineage>
        <taxon>Bacteria</taxon>
        <taxon>Pseudomonadati</taxon>
        <taxon>Pseudomonadota</taxon>
        <taxon>Betaproteobacteria</taxon>
        <taxon>Burkholderiales</taxon>
        <taxon>Burkholderiaceae</taxon>
        <taxon>Limnobacter</taxon>
    </lineage>
</organism>
<dbReference type="Pfam" id="PF00196">
    <property type="entry name" value="GerE"/>
    <property type="match status" value="1"/>
</dbReference>
<evidence type="ECO:0000256" key="1">
    <source>
        <dbReference type="ARBA" id="ARBA00023015"/>
    </source>
</evidence>
<keyword evidence="8" id="KW-1185">Reference proteome</keyword>
<dbReference type="GO" id="GO:0003677">
    <property type="term" value="F:DNA binding"/>
    <property type="evidence" value="ECO:0007669"/>
    <property type="project" value="UniProtKB-KW"/>
</dbReference>